<name>A0A2K3K2M7_TRIPR</name>
<evidence type="ECO:0000313" key="3">
    <source>
        <dbReference type="Proteomes" id="UP000236291"/>
    </source>
</evidence>
<accession>A0A2K3K2M7</accession>
<sequence>EQQQQHPNSTPSSPIKPSSDPKPDEPKLTSPTKSPEPITEPIVSKSNSEPMDSEPTPSAEHESPVRVHTCAPRPPPLTIDDLVMSSSVFDEAFSRFKDPEVDV</sequence>
<reference evidence="2 3" key="1">
    <citation type="journal article" date="2014" name="Am. J. Bot.">
        <title>Genome assembly and annotation for red clover (Trifolium pratense; Fabaceae).</title>
        <authorList>
            <person name="Istvanek J."/>
            <person name="Jaros M."/>
            <person name="Krenek A."/>
            <person name="Repkova J."/>
        </authorList>
    </citation>
    <scope>NUCLEOTIDE SEQUENCE [LARGE SCALE GENOMIC DNA]</scope>
    <source>
        <strain evidence="3">cv. Tatra</strain>
        <tissue evidence="2">Young leaves</tissue>
    </source>
</reference>
<protein>
    <submittedName>
        <fullName evidence="2">Uncharacterized protein</fullName>
    </submittedName>
</protein>
<organism evidence="2 3">
    <name type="scientific">Trifolium pratense</name>
    <name type="common">Red clover</name>
    <dbReference type="NCBI Taxonomy" id="57577"/>
    <lineage>
        <taxon>Eukaryota</taxon>
        <taxon>Viridiplantae</taxon>
        <taxon>Streptophyta</taxon>
        <taxon>Embryophyta</taxon>
        <taxon>Tracheophyta</taxon>
        <taxon>Spermatophyta</taxon>
        <taxon>Magnoliopsida</taxon>
        <taxon>eudicotyledons</taxon>
        <taxon>Gunneridae</taxon>
        <taxon>Pentapetalae</taxon>
        <taxon>rosids</taxon>
        <taxon>fabids</taxon>
        <taxon>Fabales</taxon>
        <taxon>Fabaceae</taxon>
        <taxon>Papilionoideae</taxon>
        <taxon>50 kb inversion clade</taxon>
        <taxon>NPAAA clade</taxon>
        <taxon>Hologalegina</taxon>
        <taxon>IRL clade</taxon>
        <taxon>Trifolieae</taxon>
        <taxon>Trifolium</taxon>
    </lineage>
</organism>
<evidence type="ECO:0000256" key="1">
    <source>
        <dbReference type="SAM" id="MobiDB-lite"/>
    </source>
</evidence>
<dbReference type="Proteomes" id="UP000236291">
    <property type="component" value="Unassembled WGS sequence"/>
</dbReference>
<dbReference type="AlphaFoldDB" id="A0A2K3K2M7"/>
<reference evidence="2 3" key="2">
    <citation type="journal article" date="2017" name="Front. Plant Sci.">
        <title>Gene Classification and Mining of Molecular Markers Useful in Red Clover (Trifolium pratense) Breeding.</title>
        <authorList>
            <person name="Istvanek J."/>
            <person name="Dluhosova J."/>
            <person name="Dluhos P."/>
            <person name="Patkova L."/>
            <person name="Nedelnik J."/>
            <person name="Repkova J."/>
        </authorList>
    </citation>
    <scope>NUCLEOTIDE SEQUENCE [LARGE SCALE GENOMIC DNA]</scope>
    <source>
        <strain evidence="3">cv. Tatra</strain>
        <tissue evidence="2">Young leaves</tissue>
    </source>
</reference>
<feature type="non-terminal residue" evidence="2">
    <location>
        <position position="1"/>
    </location>
</feature>
<feature type="region of interest" description="Disordered" evidence="1">
    <location>
        <begin position="1"/>
        <end position="78"/>
    </location>
</feature>
<dbReference type="EMBL" id="ASHM01137112">
    <property type="protein sequence ID" value="PNX60524.1"/>
    <property type="molecule type" value="Genomic_DNA"/>
</dbReference>
<comment type="caution">
    <text evidence="2">The sequence shown here is derived from an EMBL/GenBank/DDBJ whole genome shotgun (WGS) entry which is preliminary data.</text>
</comment>
<proteinExistence type="predicted"/>
<gene>
    <name evidence="2" type="ORF">L195_g060223</name>
</gene>
<feature type="compositionally biased region" description="Low complexity" evidence="1">
    <location>
        <begin position="7"/>
        <end position="18"/>
    </location>
</feature>
<evidence type="ECO:0000313" key="2">
    <source>
        <dbReference type="EMBL" id="PNX60524.1"/>
    </source>
</evidence>
<feature type="non-terminal residue" evidence="2">
    <location>
        <position position="103"/>
    </location>
</feature>